<dbReference type="Pfam" id="PF00899">
    <property type="entry name" value="ThiF"/>
    <property type="match status" value="1"/>
</dbReference>
<comment type="caution">
    <text evidence="2">The sequence shown here is derived from an EMBL/GenBank/DDBJ whole genome shotgun (WGS) entry which is preliminary data.</text>
</comment>
<gene>
    <name evidence="2" type="ORF">EV674_12231</name>
</gene>
<dbReference type="RefSeq" id="WP_119014352.1">
    <property type="nucleotide sequence ID" value="NZ_QXNC01000033.1"/>
</dbReference>
<dbReference type="SUPFAM" id="SSF54495">
    <property type="entry name" value="UBC-like"/>
    <property type="match status" value="1"/>
</dbReference>
<proteinExistence type="predicted"/>
<dbReference type="AlphaFoldDB" id="A0A4R2N538"/>
<dbReference type="GO" id="GO:0008641">
    <property type="term" value="F:ubiquitin-like modifier activating enzyme activity"/>
    <property type="evidence" value="ECO:0007669"/>
    <property type="project" value="InterPro"/>
</dbReference>
<reference evidence="2 3" key="1">
    <citation type="submission" date="2019-03" db="EMBL/GenBank/DDBJ databases">
        <title>Genomic Encyclopedia of Type Strains, Phase IV (KMG-IV): sequencing the most valuable type-strain genomes for metagenomic binning, comparative biology and taxonomic classification.</title>
        <authorList>
            <person name="Goeker M."/>
        </authorList>
    </citation>
    <scope>NUCLEOTIDE SEQUENCE [LARGE SCALE GENOMIC DNA]</scope>
    <source>
        <strain evidence="2 3">DSM 1837</strain>
    </source>
</reference>
<dbReference type="InterPro" id="IPR000594">
    <property type="entry name" value="ThiF_NAD_FAD-bd"/>
</dbReference>
<dbReference type="GO" id="GO:0061503">
    <property type="term" value="F:tRNA threonylcarbamoyladenosine dehydratase"/>
    <property type="evidence" value="ECO:0007669"/>
    <property type="project" value="TreeGrafter"/>
</dbReference>
<dbReference type="OrthoDB" id="6172929at2"/>
<sequence>MPDHAVALTHFDKAAAAVEAWLDGPGAAFATRTRQLDPRRKAASWDIELQHAAHGRQRISIYITRDFPATPPQVRFDKSLCLILPHIEEDGRFCHGVEAVPADFADPIEAMKEVLRRLGAFWASSHDPAWVVNEFQRESLSYWFRFCLQQKSVRGAPGASSIRICLTELEGAAEGRVAAYFKKDQKARSDLMVATVGEADPHGLAVRHEWAQGTLARGAALFVPLPVNQAWAPQNWPRTLDQLEHLVAQATDQTLSVKQWLENNQEKSKAFLVVLVQGKTCYGYLVYPPPVKHVMEATIFPMPLDRVDANWALARDYGIDVLELRRKRRVLVLGCGSLGTPVVELLARGGFGELHLVDKEFFSSENVARHLLGAKDISAAKSHELAKRIRQQVPGIALKAYRAPAIDWIHDQCKPGAYDMVVDCTGESTVRTALAYLRQKSLGPCVVAHAWMEPFCAAAHVVLLQPGDDWPATDPRDKVNVARWPNDTRVQLPACNAGFHPYGAADVFQAAGFVAERLLAAIDGKVSQSVVCSWVRSATFFEQLGVDVQLGPLVPSAVSGMDAVQTTRKYSDVFGNG</sequence>
<dbReference type="PANTHER" id="PTHR43267:SF1">
    <property type="entry name" value="TRNA THREONYLCARBAMOYLADENOSINE DEHYDRATASE"/>
    <property type="match status" value="1"/>
</dbReference>
<accession>A0A4R2N538</accession>
<feature type="domain" description="THIF-type NAD/FAD binding fold" evidence="1">
    <location>
        <begin position="322"/>
        <end position="446"/>
    </location>
</feature>
<evidence type="ECO:0000313" key="3">
    <source>
        <dbReference type="Proteomes" id="UP000295182"/>
    </source>
</evidence>
<dbReference type="Proteomes" id="UP000295182">
    <property type="component" value="Unassembled WGS sequence"/>
</dbReference>
<evidence type="ECO:0000313" key="2">
    <source>
        <dbReference type="EMBL" id="TCP15960.1"/>
    </source>
</evidence>
<dbReference type="InterPro" id="IPR016135">
    <property type="entry name" value="UBQ-conjugating_enzyme/RWD"/>
</dbReference>
<name>A0A4R2N538_9BURK</name>
<dbReference type="CDD" id="cd00195">
    <property type="entry name" value="UBCc_UEV"/>
    <property type="match status" value="1"/>
</dbReference>
<keyword evidence="3" id="KW-1185">Reference proteome</keyword>
<protein>
    <submittedName>
        <fullName evidence="2">ThiF family protein</fullName>
    </submittedName>
</protein>
<dbReference type="EMBL" id="SLXH01000022">
    <property type="protein sequence ID" value="TCP15960.1"/>
    <property type="molecule type" value="Genomic_DNA"/>
</dbReference>
<dbReference type="InterPro" id="IPR045886">
    <property type="entry name" value="ThiF/MoeB/HesA"/>
</dbReference>
<evidence type="ECO:0000259" key="1">
    <source>
        <dbReference type="Pfam" id="PF00899"/>
    </source>
</evidence>
<dbReference type="GO" id="GO:0061504">
    <property type="term" value="P:cyclic threonylcarbamoyladenosine biosynthetic process"/>
    <property type="evidence" value="ECO:0007669"/>
    <property type="project" value="TreeGrafter"/>
</dbReference>
<dbReference type="SUPFAM" id="SSF69572">
    <property type="entry name" value="Activating enzymes of the ubiquitin-like proteins"/>
    <property type="match status" value="1"/>
</dbReference>
<dbReference type="Gene3D" id="3.40.50.720">
    <property type="entry name" value="NAD(P)-binding Rossmann-like Domain"/>
    <property type="match status" value="1"/>
</dbReference>
<dbReference type="PANTHER" id="PTHR43267">
    <property type="entry name" value="TRNA THREONYLCARBAMOYLADENOSINE DEHYDRATASE"/>
    <property type="match status" value="1"/>
</dbReference>
<organism evidence="2 3">
    <name type="scientific">Simplicispira metamorpha</name>
    <dbReference type="NCBI Taxonomy" id="80881"/>
    <lineage>
        <taxon>Bacteria</taxon>
        <taxon>Pseudomonadati</taxon>
        <taxon>Pseudomonadota</taxon>
        <taxon>Betaproteobacteria</taxon>
        <taxon>Burkholderiales</taxon>
        <taxon>Comamonadaceae</taxon>
        <taxon>Simplicispira</taxon>
    </lineage>
</organism>
<dbReference type="InterPro" id="IPR035985">
    <property type="entry name" value="Ubiquitin-activating_enz"/>
</dbReference>